<evidence type="ECO:0000313" key="5">
    <source>
        <dbReference type="EMBL" id="REF28226.1"/>
    </source>
</evidence>
<dbReference type="SUPFAM" id="SSF56801">
    <property type="entry name" value="Acetyl-CoA synthetase-like"/>
    <property type="match status" value="1"/>
</dbReference>
<dbReference type="InterPro" id="IPR020845">
    <property type="entry name" value="AMP-binding_CS"/>
</dbReference>
<accession>A0A3D9UG44</accession>
<comment type="caution">
    <text evidence="5">The sequence shown here is derived from an EMBL/GenBank/DDBJ whole genome shotgun (WGS) entry which is preliminary data.</text>
</comment>
<dbReference type="PANTHER" id="PTHR44845:SF6">
    <property type="entry name" value="BETA-ALANINE-ACTIVATING ENZYME"/>
    <property type="match status" value="1"/>
</dbReference>
<keyword evidence="2" id="KW-0597">Phosphoprotein</keyword>
<dbReference type="Gene3D" id="2.30.38.10">
    <property type="entry name" value="Luciferase, Domain 3"/>
    <property type="match status" value="1"/>
</dbReference>
<gene>
    <name evidence="5" type="ORF">BDD26_3105</name>
</gene>
<dbReference type="Gene3D" id="3.30.559.30">
    <property type="entry name" value="Nonribosomal peptide synthetase, condensation domain"/>
    <property type="match status" value="1"/>
</dbReference>
<keyword evidence="6" id="KW-1185">Reference proteome</keyword>
<dbReference type="FunFam" id="3.40.50.980:FF:000001">
    <property type="entry name" value="Non-ribosomal peptide synthetase"/>
    <property type="match status" value="1"/>
</dbReference>
<dbReference type="CDD" id="cd05235">
    <property type="entry name" value="SDR_e1"/>
    <property type="match status" value="1"/>
</dbReference>
<dbReference type="Gene3D" id="3.40.50.980">
    <property type="match status" value="2"/>
</dbReference>
<dbReference type="Pfam" id="PF07993">
    <property type="entry name" value="NAD_binding_4"/>
    <property type="match status" value="1"/>
</dbReference>
<protein>
    <submittedName>
        <fullName evidence="5">Amino acid adenylation domain-containing protein/thioester reductase-like protein</fullName>
    </submittedName>
</protein>
<dbReference type="InterPro" id="IPR009081">
    <property type="entry name" value="PP-bd_ACP"/>
</dbReference>
<dbReference type="InterPro" id="IPR036736">
    <property type="entry name" value="ACP-like_sf"/>
</dbReference>
<organism evidence="5 6">
    <name type="scientific">Xenorhabdus cabanillasii</name>
    <dbReference type="NCBI Taxonomy" id="351673"/>
    <lineage>
        <taxon>Bacteria</taxon>
        <taxon>Pseudomonadati</taxon>
        <taxon>Pseudomonadota</taxon>
        <taxon>Gammaproteobacteria</taxon>
        <taxon>Enterobacterales</taxon>
        <taxon>Morganellaceae</taxon>
        <taxon>Xenorhabdus</taxon>
    </lineage>
</organism>
<dbReference type="EMBL" id="QTUB01000001">
    <property type="protein sequence ID" value="REF28226.1"/>
    <property type="molecule type" value="Genomic_DNA"/>
</dbReference>
<dbReference type="InterPro" id="IPR023213">
    <property type="entry name" value="CAT-like_dom_sf"/>
</dbReference>
<evidence type="ECO:0000256" key="2">
    <source>
        <dbReference type="ARBA" id="ARBA00022553"/>
    </source>
</evidence>
<dbReference type="PROSITE" id="PS50075">
    <property type="entry name" value="CARRIER"/>
    <property type="match status" value="1"/>
</dbReference>
<dbReference type="Gene3D" id="1.10.1200.10">
    <property type="entry name" value="ACP-like"/>
    <property type="match status" value="1"/>
</dbReference>
<keyword evidence="3" id="KW-0436">Ligase</keyword>
<evidence type="ECO:0000313" key="6">
    <source>
        <dbReference type="Proteomes" id="UP000256294"/>
    </source>
</evidence>
<name>A0A3D9UG44_9GAMM</name>
<dbReference type="InterPro" id="IPR013120">
    <property type="entry name" value="FAR_NAD-bd"/>
</dbReference>
<dbReference type="InterPro" id="IPR036291">
    <property type="entry name" value="NAD(P)-bd_dom_sf"/>
</dbReference>
<dbReference type="Gene3D" id="3.40.50.720">
    <property type="entry name" value="NAD(P)-binding Rossmann-like Domain"/>
    <property type="match status" value="1"/>
</dbReference>
<dbReference type="InterPro" id="IPR025110">
    <property type="entry name" value="AMP-bd_C"/>
</dbReference>
<dbReference type="Pfam" id="PF13193">
    <property type="entry name" value="AMP-binding_C"/>
    <property type="match status" value="1"/>
</dbReference>
<reference evidence="5 6" key="1">
    <citation type="submission" date="2018-08" db="EMBL/GenBank/DDBJ databases">
        <title>Genomic Encyclopedia of Archaeal and Bacterial Type Strains, Phase II (KMG-II): from individual species to whole genera.</title>
        <authorList>
            <person name="Goeker M."/>
        </authorList>
    </citation>
    <scope>NUCLEOTIDE SEQUENCE [LARGE SCALE GENOMIC DNA]</scope>
    <source>
        <strain evidence="5 6">DSM 17905</strain>
    </source>
</reference>
<dbReference type="RefSeq" id="WP_115827009.1">
    <property type="nucleotide sequence ID" value="NZ_QTUB01000001.1"/>
</dbReference>
<dbReference type="PANTHER" id="PTHR44845">
    <property type="entry name" value="CARRIER DOMAIN-CONTAINING PROTEIN"/>
    <property type="match status" value="1"/>
</dbReference>
<dbReference type="SUPFAM" id="SSF51735">
    <property type="entry name" value="NAD(P)-binding Rossmann-fold domains"/>
    <property type="match status" value="1"/>
</dbReference>
<dbReference type="Pfam" id="PF00668">
    <property type="entry name" value="Condensation"/>
    <property type="match status" value="1"/>
</dbReference>
<dbReference type="PROSITE" id="PS00455">
    <property type="entry name" value="AMP_BINDING"/>
    <property type="match status" value="1"/>
</dbReference>
<dbReference type="SUPFAM" id="SSF47336">
    <property type="entry name" value="ACP-like"/>
    <property type="match status" value="1"/>
</dbReference>
<evidence type="ECO:0000256" key="1">
    <source>
        <dbReference type="ARBA" id="ARBA00022450"/>
    </source>
</evidence>
<dbReference type="InterPro" id="IPR010071">
    <property type="entry name" value="AA_adenyl_dom"/>
</dbReference>
<sequence length="1557" mass="176997">MENETLYKAVKDTLDNYLQQHLQRNSENKWHCREYDLSTLSANDASRCADLLSEFLDLSVNTQIILSSSSLDNLVDNLIDYAPELSSRTYVPSTQGQKGLWLLDQVLIQPECYNVPLLVEIGAYLDHHLLEKAVTKFVEITPVLRTRFAFNQNQLYQVIEQPGNIQIVHKTLTEVIHPETVIQQMASKQYDLAKGQLFDICLITDESKQCWLICCFHHIIVDAPSVRIIVKNILKYYCHLLESELFENKLPENSYQTKPIRDRECHYLKIGADYLEFTQWQQELLARPETSIMKNYWKEVLTPYPPMIDLPTDYPRKESKGTKAGYLNLQLSHDDVLKISQQALNLAMTPFMYMAMCWQILLYNLSGQKDITIGIPFTLRDNSDFEETVGYLVNTLPFRSYLDADMTVNQFAASVSKRFIQAHLNKQLPFADMVADTGQNFGLANPVFQTLLVMIDTTNDALRDFPFPVKLSEQYIQAAKYDLTLFIKTETSNQLVMEFNAELFEGNTIQYWLKLYRQITLSIGEWGEKTLGEIEILTQDEQFYIANRSSTPLSDTGNQCVIREIEVYAKNHPNNIALMTRYNHWSYGWLDHRANQLAEFICTNYTIGVGSRVGLLLNRNEDSIVALLAVLKTGASYVPIDPGYPSERIEYMLRDAAVDCIVTTRELVAVTSASIAKIILDEMVFAQNVNWQSVQRKPDDELYVIYTSGSTGQPKGVRLLNKTLSNLLEWQKGISDCSEGDCTLHYMSLSFDVSVQEIFGTLCTGGRLYIADEEERKDLHYLQNVIELNGIRRAYFPYIALQHLAQLTVMNKAQLPTLKEVYSTGEQLVLTSDIKHMFNADRRLINLYGPSESHVCSAYSMPKDVSLWGDSASIGYPLPGFTMLALDEHKRMVPAGVAGELWIISDFLSPGYHNKEHETQTRFLTGNWPGILSQHAYKSGDLVRLKSDDTFTYLGRLDNQLKIRGFRIEPSEIEAVLNSLDGVTVSAVIGKEVSAGNKMLVAFIAKTVATTTMTTTTTLEHAELLTELRTHLPDYMIPNEFVFLSELPTTPSGKIDRKALHGIEINQLSDFSADKLENSIFEEYLTPIEQKVKSLWQKILPNRQIKAGDNFFNIGGHSLSATQLVYLLRKQFNVDFPLKLLFSTPTLRDMAASVDIYMNSDQKNNNEVNNKFINDASIQHDWTSVQQLSSSENDGVLLTGATGFLGIYLLRSLLQRLAGKVFCLVRATDNSAGLNRIIKNAHRYGIDHDIDFSRVEIVAGDIAETRFGLNEEEYQLLSEQVSKIYHAAAHINFVLPYSSVKGTNVDGIVEIINFCCHHQRKKLEYISTIAVFASDYPKQPITEDCFPDHPDSLSIGYTQSKWVAEQYIQQARTQGVDINVYRIGRISGDSVTGACQEDDFLWRQIKSFIQMGIALCPELLNTDLLPVDFVSQVIVTLSVSDSISGHHNFHLFHPKGTDFTPVYLALKYRGYNIKTVSQSVWLEKLEKMVVNGDEVALGSLIHLFKEQTLNISNNTYNNQITRQMIKNCGFDFPDITVRTFTKLIAYFMDKKHEPEYK</sequence>
<feature type="domain" description="Carrier" evidence="4">
    <location>
        <begin position="1083"/>
        <end position="1158"/>
    </location>
</feature>
<dbReference type="InterPro" id="IPR000873">
    <property type="entry name" value="AMP-dep_synth/lig_dom"/>
</dbReference>
<dbReference type="NCBIfam" id="TIGR01746">
    <property type="entry name" value="Thioester-redct"/>
    <property type="match status" value="1"/>
</dbReference>
<dbReference type="GO" id="GO:0016874">
    <property type="term" value="F:ligase activity"/>
    <property type="evidence" value="ECO:0007669"/>
    <property type="project" value="UniProtKB-KW"/>
</dbReference>
<evidence type="ECO:0000259" key="4">
    <source>
        <dbReference type="PROSITE" id="PS50075"/>
    </source>
</evidence>
<dbReference type="InterPro" id="IPR001242">
    <property type="entry name" value="Condensation_dom"/>
</dbReference>
<proteinExistence type="predicted"/>
<dbReference type="Gene3D" id="3.30.559.10">
    <property type="entry name" value="Chloramphenicol acetyltransferase-like domain"/>
    <property type="match status" value="1"/>
</dbReference>
<keyword evidence="1" id="KW-0596">Phosphopantetheine</keyword>
<evidence type="ECO:0000256" key="3">
    <source>
        <dbReference type="ARBA" id="ARBA00022598"/>
    </source>
</evidence>
<dbReference type="InterPro" id="IPR010080">
    <property type="entry name" value="Thioester_reductase-like_dom"/>
</dbReference>
<dbReference type="SUPFAM" id="SSF52777">
    <property type="entry name" value="CoA-dependent acyltransferases"/>
    <property type="match status" value="2"/>
</dbReference>
<dbReference type="InterPro" id="IPR045851">
    <property type="entry name" value="AMP-bd_C_sf"/>
</dbReference>
<dbReference type="Proteomes" id="UP000256294">
    <property type="component" value="Unassembled WGS sequence"/>
</dbReference>
<dbReference type="Pfam" id="PF00550">
    <property type="entry name" value="PP-binding"/>
    <property type="match status" value="1"/>
</dbReference>
<dbReference type="NCBIfam" id="TIGR01733">
    <property type="entry name" value="AA-adenyl-dom"/>
    <property type="match status" value="1"/>
</dbReference>
<dbReference type="Pfam" id="PF00501">
    <property type="entry name" value="AMP-binding"/>
    <property type="match status" value="1"/>
</dbReference>
<dbReference type="Gene3D" id="3.30.300.30">
    <property type="match status" value="1"/>
</dbReference>